<feature type="transmembrane region" description="Helical" evidence="6">
    <location>
        <begin position="411"/>
        <end position="430"/>
    </location>
</feature>
<sequence>MSPFATAASVFLATLLLVIWQPRGLGIGWSASAGALAALALGVVQLADIPVVWAIVWNATASFVAVIVISLLLDEAGFFEWAALHVARWGGGGGRRLFSLLVLLGACVSALFANDGAALILTPIVMAMLAALGFSTAATLAFVMAAGFIADTASLPLVVSNLVNIVSADFFGLGFDAYASVMLPVDLVAVAASLAVLLLFFRRDIPRAYDLARLRPPHTAIRDARTFRAGWLVLVLLLLGFFGLEPLGVPVSAVAAACAAVLLLVAARGEVIAVRRLLRHAPWQIVVFSLGMYLVVYGLRNTGLTGQLAGLLDAFAHGGVWGAALGTGFVSAALSSVMNNMPTVLVGALAIDQSAASGLVKEAMVYANIIGCDLGPKITPIGSLATLLWLHVLAGKGTTIAWGYYLRTGLVLTLPVLAATLAALALRLNLAQALFP</sequence>
<dbReference type="NCBIfam" id="TIGR00935">
    <property type="entry name" value="2a45"/>
    <property type="match status" value="1"/>
</dbReference>
<evidence type="ECO:0000256" key="5">
    <source>
        <dbReference type="ARBA" id="ARBA00023136"/>
    </source>
</evidence>
<dbReference type="GO" id="GO:0008490">
    <property type="term" value="F:arsenite secondary active transmembrane transporter activity"/>
    <property type="evidence" value="ECO:0007669"/>
    <property type="project" value="TreeGrafter"/>
</dbReference>
<reference evidence="7 8" key="1">
    <citation type="submission" date="2020-01" db="EMBL/GenBank/DDBJ databases">
        <title>Genome sequencing of strain KACC 21265.</title>
        <authorList>
            <person name="Heo J."/>
            <person name="Kim S.-J."/>
            <person name="Kim J.-S."/>
            <person name="Hong S.-B."/>
            <person name="Kwon S.-W."/>
        </authorList>
    </citation>
    <scope>NUCLEOTIDE SEQUENCE [LARGE SCALE GENOMIC DNA]</scope>
    <source>
        <strain evidence="7 8">KACC 21265</strain>
    </source>
</reference>
<feature type="transmembrane region" description="Helical" evidence="6">
    <location>
        <begin position="155"/>
        <end position="175"/>
    </location>
</feature>
<feature type="transmembrane region" description="Helical" evidence="6">
    <location>
        <begin position="319"/>
        <end position="337"/>
    </location>
</feature>
<dbReference type="RefSeq" id="WP_160555246.1">
    <property type="nucleotide sequence ID" value="NZ_CP047650.1"/>
</dbReference>
<accession>A0A857JCS3</accession>
<organism evidence="7 8">
    <name type="scientific">Xylophilus rhododendri</name>
    <dbReference type="NCBI Taxonomy" id="2697032"/>
    <lineage>
        <taxon>Bacteria</taxon>
        <taxon>Pseudomonadati</taxon>
        <taxon>Pseudomonadota</taxon>
        <taxon>Betaproteobacteria</taxon>
        <taxon>Burkholderiales</taxon>
        <taxon>Xylophilus</taxon>
    </lineage>
</organism>
<evidence type="ECO:0000256" key="2">
    <source>
        <dbReference type="ARBA" id="ARBA00022475"/>
    </source>
</evidence>
<evidence type="ECO:0000256" key="6">
    <source>
        <dbReference type="SAM" id="Phobius"/>
    </source>
</evidence>
<evidence type="ECO:0000256" key="4">
    <source>
        <dbReference type="ARBA" id="ARBA00022989"/>
    </source>
</evidence>
<dbReference type="InterPro" id="IPR000802">
    <property type="entry name" value="Arsenical_pump_ArsB"/>
</dbReference>
<dbReference type="KEGG" id="xyk:GT347_06725"/>
<dbReference type="NCBIfam" id="NF011980">
    <property type="entry name" value="PRK15445.1"/>
    <property type="match status" value="1"/>
</dbReference>
<dbReference type="PANTHER" id="PTHR43302">
    <property type="entry name" value="TRANSPORTER ARSB-RELATED"/>
    <property type="match status" value="1"/>
</dbReference>
<dbReference type="PRINTS" id="PR00758">
    <property type="entry name" value="ARSENICPUMP"/>
</dbReference>
<keyword evidence="3 6" id="KW-0812">Transmembrane</keyword>
<feature type="transmembrane region" description="Helical" evidence="6">
    <location>
        <begin position="281"/>
        <end position="299"/>
    </location>
</feature>
<dbReference type="CDD" id="cd01118">
    <property type="entry name" value="ArsB_permease"/>
    <property type="match status" value="1"/>
</dbReference>
<dbReference type="Pfam" id="PF02040">
    <property type="entry name" value="ArsB"/>
    <property type="match status" value="1"/>
</dbReference>
<keyword evidence="8" id="KW-1185">Reference proteome</keyword>
<feature type="transmembrane region" description="Helical" evidence="6">
    <location>
        <begin position="94"/>
        <end position="113"/>
    </location>
</feature>
<protein>
    <submittedName>
        <fullName evidence="7">Arsenical efflux pump membrane protein ArsB</fullName>
    </submittedName>
</protein>
<feature type="transmembrane region" description="Helical" evidence="6">
    <location>
        <begin position="119"/>
        <end position="143"/>
    </location>
</feature>
<feature type="transmembrane region" description="Helical" evidence="6">
    <location>
        <begin position="250"/>
        <end position="269"/>
    </location>
</feature>
<evidence type="ECO:0000256" key="1">
    <source>
        <dbReference type="ARBA" id="ARBA00004651"/>
    </source>
</evidence>
<name>A0A857JCS3_9BURK</name>
<evidence type="ECO:0000256" key="3">
    <source>
        <dbReference type="ARBA" id="ARBA00022692"/>
    </source>
</evidence>
<dbReference type="Proteomes" id="UP000464787">
    <property type="component" value="Chromosome"/>
</dbReference>
<evidence type="ECO:0000313" key="7">
    <source>
        <dbReference type="EMBL" id="QHJ01438.1"/>
    </source>
</evidence>
<proteinExistence type="predicted"/>
<feature type="transmembrane region" description="Helical" evidence="6">
    <location>
        <begin position="226"/>
        <end position="244"/>
    </location>
</feature>
<comment type="subcellular location">
    <subcellularLocation>
        <location evidence="1">Cell membrane</location>
        <topology evidence="1">Multi-pass membrane protein</topology>
    </subcellularLocation>
</comment>
<keyword evidence="4 6" id="KW-1133">Transmembrane helix</keyword>
<evidence type="ECO:0000313" key="8">
    <source>
        <dbReference type="Proteomes" id="UP000464787"/>
    </source>
</evidence>
<dbReference type="AlphaFoldDB" id="A0A857JCS3"/>
<gene>
    <name evidence="7" type="primary">arsB</name>
    <name evidence="7" type="ORF">GT347_06725</name>
</gene>
<dbReference type="PANTHER" id="PTHR43302:SF5">
    <property type="entry name" value="TRANSPORTER ARSB-RELATED"/>
    <property type="match status" value="1"/>
</dbReference>
<keyword evidence="5 6" id="KW-0472">Membrane</keyword>
<dbReference type="EMBL" id="CP047650">
    <property type="protein sequence ID" value="QHJ01438.1"/>
    <property type="molecule type" value="Genomic_DNA"/>
</dbReference>
<dbReference type="GO" id="GO:0005886">
    <property type="term" value="C:plasma membrane"/>
    <property type="evidence" value="ECO:0007669"/>
    <property type="project" value="UniProtKB-SubCell"/>
</dbReference>
<keyword evidence="2" id="KW-1003">Cell membrane</keyword>
<feature type="transmembrane region" description="Helical" evidence="6">
    <location>
        <begin position="187"/>
        <end position="205"/>
    </location>
</feature>
<dbReference type="GO" id="GO:0042960">
    <property type="term" value="F:antimonite secondary active transmembrane transporter activity"/>
    <property type="evidence" value="ECO:0007669"/>
    <property type="project" value="TreeGrafter"/>
</dbReference>
<feature type="transmembrane region" description="Helical" evidence="6">
    <location>
        <begin position="53"/>
        <end position="73"/>
    </location>
</feature>